<dbReference type="eggNOG" id="ENOG5032SI8">
    <property type="taxonomic scope" value="Bacteria"/>
</dbReference>
<gene>
    <name evidence="2" type="ordered locus">Ksed_13590</name>
</gene>
<evidence type="ECO:0000256" key="1">
    <source>
        <dbReference type="SAM" id="MobiDB-lite"/>
    </source>
</evidence>
<dbReference type="Pfam" id="PF11236">
    <property type="entry name" value="DUF3037"/>
    <property type="match status" value="1"/>
</dbReference>
<dbReference type="KEGG" id="kse:Ksed_13590"/>
<reference evidence="2 3" key="1">
    <citation type="journal article" date="2009" name="Stand. Genomic Sci.">
        <title>Complete genome sequence of Kytococcus sedentarius type strain (541).</title>
        <authorList>
            <person name="Sims D."/>
            <person name="Brettin T."/>
            <person name="Detter J.C."/>
            <person name="Han C."/>
            <person name="Lapidus A."/>
            <person name="Copeland A."/>
            <person name="Glavina Del Rio T."/>
            <person name="Nolan M."/>
            <person name="Chen F."/>
            <person name="Lucas S."/>
            <person name="Tice H."/>
            <person name="Cheng J.F."/>
            <person name="Bruce D."/>
            <person name="Goodwin L."/>
            <person name="Pitluck S."/>
            <person name="Ovchinnikova G."/>
            <person name="Pati A."/>
            <person name="Ivanova N."/>
            <person name="Mavrommatis K."/>
            <person name="Chen A."/>
            <person name="Palaniappan K."/>
            <person name="D'haeseleer P."/>
            <person name="Chain P."/>
            <person name="Bristow J."/>
            <person name="Eisen J.A."/>
            <person name="Markowitz V."/>
            <person name="Hugenholtz P."/>
            <person name="Schneider S."/>
            <person name="Goker M."/>
            <person name="Pukall R."/>
            <person name="Kyrpides N.C."/>
            <person name="Klenk H.P."/>
        </authorList>
    </citation>
    <scope>NUCLEOTIDE SEQUENCE [LARGE SCALE GENOMIC DNA]</scope>
    <source>
        <strain evidence="3">ATCC 14392 / DSM 20547 / JCM 11482 / CCUG 33030 / NBRC 15357 / NCTC 11040 / CCM 314 / 541</strain>
    </source>
</reference>
<protein>
    <recommendedName>
        <fullName evidence="4">DUF3037 domain-containing protein</fullName>
    </recommendedName>
</protein>
<dbReference type="AlphaFoldDB" id="C7NHN1"/>
<evidence type="ECO:0000313" key="3">
    <source>
        <dbReference type="Proteomes" id="UP000006666"/>
    </source>
</evidence>
<dbReference type="RefSeq" id="WP_015779333.1">
    <property type="nucleotide sequence ID" value="NC_013169.1"/>
</dbReference>
<dbReference type="Proteomes" id="UP000006666">
    <property type="component" value="Chromosome"/>
</dbReference>
<dbReference type="InterPro" id="IPR021398">
    <property type="entry name" value="DUF3037"/>
</dbReference>
<feature type="region of interest" description="Disordered" evidence="1">
    <location>
        <begin position="1"/>
        <end position="21"/>
    </location>
</feature>
<organism evidence="2 3">
    <name type="scientific">Kytococcus sedentarius (strain ATCC 14392 / DSM 20547 / JCM 11482 / CCUG 33030 / NBRC 15357 / NCTC 11040 / CCM 314 / 541)</name>
    <name type="common">Micrococcus sedentarius</name>
    <dbReference type="NCBI Taxonomy" id="478801"/>
    <lineage>
        <taxon>Bacteria</taxon>
        <taxon>Bacillati</taxon>
        <taxon>Actinomycetota</taxon>
        <taxon>Actinomycetes</taxon>
        <taxon>Micrococcales</taxon>
        <taxon>Kytococcaceae</taxon>
        <taxon>Kytococcus</taxon>
    </lineage>
</organism>
<keyword evidence="3" id="KW-1185">Reference proteome</keyword>
<dbReference type="EMBL" id="CP001686">
    <property type="protein sequence ID" value="ACV06388.1"/>
    <property type="molecule type" value="Genomic_DNA"/>
</dbReference>
<evidence type="ECO:0000313" key="2">
    <source>
        <dbReference type="EMBL" id="ACV06388.1"/>
    </source>
</evidence>
<sequence length="162" mass="17230">MSAGPGEAAEGPTVGLAGGGRRALRTAPRIEGAPVLHDYQYAVIRCVPRVEREEFVNIGVVVHSRSAGVLDVATRLDAGRLRAFAPGLDLAAVERFLVTMDRVARSEPVPGGPPVEDLHTLAMRFGWLVAPRSTVVQTSGVHAGVSRDPAREAARLLERYCG</sequence>
<accession>C7NHN1</accession>
<dbReference type="STRING" id="478801.Ksed_13590"/>
<proteinExistence type="predicted"/>
<evidence type="ECO:0008006" key="4">
    <source>
        <dbReference type="Google" id="ProtNLM"/>
    </source>
</evidence>
<dbReference type="HOGENOM" id="CLU_138456_0_0_11"/>
<name>C7NHN1_KYTSD</name>